<accession>A0A498JDU7</accession>
<evidence type="ECO:0000256" key="1">
    <source>
        <dbReference type="SAM" id="MobiDB-lite"/>
    </source>
</evidence>
<reference evidence="2 3" key="1">
    <citation type="submission" date="2018-10" db="EMBL/GenBank/DDBJ databases">
        <title>A high-quality apple genome assembly.</title>
        <authorList>
            <person name="Hu J."/>
        </authorList>
    </citation>
    <scope>NUCLEOTIDE SEQUENCE [LARGE SCALE GENOMIC DNA]</scope>
    <source>
        <strain evidence="3">cv. HFTH1</strain>
        <tissue evidence="2">Young leaf</tissue>
    </source>
</reference>
<comment type="caution">
    <text evidence="2">The sequence shown here is derived from an EMBL/GenBank/DDBJ whole genome shotgun (WGS) entry which is preliminary data.</text>
</comment>
<proteinExistence type="predicted"/>
<keyword evidence="3" id="KW-1185">Reference proteome</keyword>
<name>A0A498JDU7_MALDO</name>
<sequence length="125" mass="14301">MNDHNHRIIDILKKRIRGSFFQKDNIFCSKRKKNKKGGCTGNRSTAQPNRQTPQVRETTSANEVIELMELYIYMDFAPLLSICCKYLQDLSIEGETFTPSDVERALWSCAVGAKLSSQKSTRPQK</sequence>
<dbReference type="AlphaFoldDB" id="A0A498JDU7"/>
<dbReference type="Proteomes" id="UP000290289">
    <property type="component" value="Chromosome 8"/>
</dbReference>
<protein>
    <submittedName>
        <fullName evidence="2">Uncharacterized protein</fullName>
    </submittedName>
</protein>
<organism evidence="2 3">
    <name type="scientific">Malus domestica</name>
    <name type="common">Apple</name>
    <name type="synonym">Pyrus malus</name>
    <dbReference type="NCBI Taxonomy" id="3750"/>
    <lineage>
        <taxon>Eukaryota</taxon>
        <taxon>Viridiplantae</taxon>
        <taxon>Streptophyta</taxon>
        <taxon>Embryophyta</taxon>
        <taxon>Tracheophyta</taxon>
        <taxon>Spermatophyta</taxon>
        <taxon>Magnoliopsida</taxon>
        <taxon>eudicotyledons</taxon>
        <taxon>Gunneridae</taxon>
        <taxon>Pentapetalae</taxon>
        <taxon>rosids</taxon>
        <taxon>fabids</taxon>
        <taxon>Rosales</taxon>
        <taxon>Rosaceae</taxon>
        <taxon>Amygdaloideae</taxon>
        <taxon>Maleae</taxon>
        <taxon>Malus</taxon>
    </lineage>
</organism>
<evidence type="ECO:0000313" key="2">
    <source>
        <dbReference type="EMBL" id="RXH91531.1"/>
    </source>
</evidence>
<feature type="compositionally biased region" description="Polar residues" evidence="1">
    <location>
        <begin position="41"/>
        <end position="58"/>
    </location>
</feature>
<dbReference type="EMBL" id="RDQH01000334">
    <property type="protein sequence ID" value="RXH91531.1"/>
    <property type="molecule type" value="Genomic_DNA"/>
</dbReference>
<evidence type="ECO:0000313" key="3">
    <source>
        <dbReference type="Proteomes" id="UP000290289"/>
    </source>
</evidence>
<gene>
    <name evidence="2" type="ORF">DVH24_020554</name>
</gene>
<feature type="region of interest" description="Disordered" evidence="1">
    <location>
        <begin position="31"/>
        <end position="58"/>
    </location>
</feature>